<gene>
    <name evidence="7" type="ORF">ABS361_06125</name>
</gene>
<keyword evidence="5 7" id="KW-0067">ATP-binding</keyword>
<proteinExistence type="inferred from homology"/>
<dbReference type="PROSITE" id="PS50893">
    <property type="entry name" value="ABC_TRANSPORTER_2"/>
    <property type="match status" value="1"/>
</dbReference>
<dbReference type="PANTHER" id="PTHR43776">
    <property type="entry name" value="TRANSPORT ATP-BINDING PROTEIN"/>
    <property type="match status" value="1"/>
</dbReference>
<evidence type="ECO:0000313" key="7">
    <source>
        <dbReference type="EMBL" id="XBY45831.1"/>
    </source>
</evidence>
<keyword evidence="4" id="KW-0547">Nucleotide-binding</keyword>
<dbReference type="PANTHER" id="PTHR43776:SF7">
    <property type="entry name" value="D,D-DIPEPTIDE TRANSPORT ATP-BINDING PROTEIN DDPF-RELATED"/>
    <property type="match status" value="1"/>
</dbReference>
<keyword evidence="3" id="KW-0813">Transport</keyword>
<evidence type="ECO:0000256" key="3">
    <source>
        <dbReference type="ARBA" id="ARBA00022448"/>
    </source>
</evidence>
<dbReference type="PROSITE" id="PS00211">
    <property type="entry name" value="ABC_TRANSPORTER_1"/>
    <property type="match status" value="1"/>
</dbReference>
<dbReference type="InterPro" id="IPR003593">
    <property type="entry name" value="AAA+_ATPase"/>
</dbReference>
<accession>A0AAU7XFU8</accession>
<dbReference type="GO" id="GO:0015833">
    <property type="term" value="P:peptide transport"/>
    <property type="evidence" value="ECO:0007669"/>
    <property type="project" value="InterPro"/>
</dbReference>
<dbReference type="RefSeq" id="WP_407050926.1">
    <property type="nucleotide sequence ID" value="NZ_CP158568.1"/>
</dbReference>
<organism evidence="7">
    <name type="scientific">Methyloraptor flagellatus</name>
    <dbReference type="NCBI Taxonomy" id="3162530"/>
    <lineage>
        <taxon>Bacteria</taxon>
        <taxon>Pseudomonadati</taxon>
        <taxon>Pseudomonadota</taxon>
        <taxon>Alphaproteobacteria</taxon>
        <taxon>Hyphomicrobiales</taxon>
        <taxon>Ancalomicrobiaceae</taxon>
        <taxon>Methyloraptor</taxon>
    </lineage>
</organism>
<dbReference type="Gene3D" id="3.40.50.300">
    <property type="entry name" value="P-loop containing nucleotide triphosphate hydrolases"/>
    <property type="match status" value="1"/>
</dbReference>
<evidence type="ECO:0000256" key="4">
    <source>
        <dbReference type="ARBA" id="ARBA00022741"/>
    </source>
</evidence>
<dbReference type="InterPro" id="IPR050319">
    <property type="entry name" value="ABC_transp_ATP-bind"/>
</dbReference>
<name>A0AAU7XFU8_9HYPH</name>
<dbReference type="SMART" id="SM00382">
    <property type="entry name" value="AAA"/>
    <property type="match status" value="1"/>
</dbReference>
<evidence type="ECO:0000256" key="1">
    <source>
        <dbReference type="ARBA" id="ARBA00004417"/>
    </source>
</evidence>
<dbReference type="GO" id="GO:0055085">
    <property type="term" value="P:transmembrane transport"/>
    <property type="evidence" value="ECO:0007669"/>
    <property type="project" value="UniProtKB-ARBA"/>
</dbReference>
<dbReference type="GO" id="GO:0016887">
    <property type="term" value="F:ATP hydrolysis activity"/>
    <property type="evidence" value="ECO:0007669"/>
    <property type="project" value="InterPro"/>
</dbReference>
<dbReference type="CDD" id="cd03257">
    <property type="entry name" value="ABC_NikE_OppD_transporters"/>
    <property type="match status" value="1"/>
</dbReference>
<dbReference type="EMBL" id="CP158568">
    <property type="protein sequence ID" value="XBY45831.1"/>
    <property type="molecule type" value="Genomic_DNA"/>
</dbReference>
<feature type="domain" description="ABC transporter" evidence="6">
    <location>
        <begin position="6"/>
        <end position="255"/>
    </location>
</feature>
<dbReference type="FunFam" id="3.40.50.300:FF:000016">
    <property type="entry name" value="Oligopeptide ABC transporter ATP-binding component"/>
    <property type="match status" value="1"/>
</dbReference>
<comment type="similarity">
    <text evidence="2">Belongs to the ABC transporter superfamily.</text>
</comment>
<dbReference type="Pfam" id="PF08352">
    <property type="entry name" value="oligo_HPY"/>
    <property type="match status" value="1"/>
</dbReference>
<dbReference type="GO" id="GO:0005886">
    <property type="term" value="C:plasma membrane"/>
    <property type="evidence" value="ECO:0007669"/>
    <property type="project" value="UniProtKB-SubCell"/>
</dbReference>
<dbReference type="InterPro" id="IPR027417">
    <property type="entry name" value="P-loop_NTPase"/>
</dbReference>
<protein>
    <submittedName>
        <fullName evidence="7">ABC transporter ATP-binding protein</fullName>
    </submittedName>
</protein>
<dbReference type="InterPro" id="IPR017871">
    <property type="entry name" value="ABC_transporter-like_CS"/>
</dbReference>
<sequence>MTEPLVTATGLVRRYRGRAGMFGKETEVRALDGVSLALMRGETLGLVGESGSGKSTTGRIVLGLDRADEGEVRFDGAPMPAFATPAWRASRRRMQMIFQDPLGALDRRIAVAEQIREPLDIHEIGAASERAKRVETLLDAVGLSRAQGARFPHELSGGQRQRVVLARALALGPELLVCDEPVSALDVSIQAQVVNLLIDLQAELGLAMLFISHDLRVVRQISRRIAVMYLGRIVEEGDADDLFAAPLHPYTRALVSASPVPGHRGRERIVLVGDPPNPAMRPAGCAFHPRCPMAMARCRVEAPALVAVAGAGQGTAGQGAAGEGAVGEGAIGQGRSVACHLVDQTANRPAQGARGEAA</sequence>
<dbReference type="InterPro" id="IPR013563">
    <property type="entry name" value="Oligopep_ABC_C"/>
</dbReference>
<dbReference type="KEGG" id="mflg:ABS361_06125"/>
<evidence type="ECO:0000259" key="6">
    <source>
        <dbReference type="PROSITE" id="PS50893"/>
    </source>
</evidence>
<dbReference type="Pfam" id="PF00005">
    <property type="entry name" value="ABC_tran"/>
    <property type="match status" value="1"/>
</dbReference>
<dbReference type="GO" id="GO:0005524">
    <property type="term" value="F:ATP binding"/>
    <property type="evidence" value="ECO:0007669"/>
    <property type="project" value="UniProtKB-KW"/>
</dbReference>
<reference evidence="7" key="1">
    <citation type="submission" date="2024-06" db="EMBL/GenBank/DDBJ databases">
        <title>Methylostella associata gen. nov., sp. nov., a novel Ancalomicrobiaceae-affiliated facultatively methylotrophic bacteria that feed on methanotrophs of the genus Methylococcus.</title>
        <authorList>
            <person name="Saltykova V."/>
            <person name="Danilova O.V."/>
            <person name="Oshkin I.Y."/>
            <person name="Belova S.E."/>
            <person name="Pimenov N.V."/>
            <person name="Dedysh S.N."/>
        </authorList>
    </citation>
    <scope>NUCLEOTIDE SEQUENCE</scope>
    <source>
        <strain evidence="7">S20</strain>
    </source>
</reference>
<evidence type="ECO:0000256" key="5">
    <source>
        <dbReference type="ARBA" id="ARBA00022840"/>
    </source>
</evidence>
<dbReference type="NCBIfam" id="TIGR01727">
    <property type="entry name" value="oligo_HPY"/>
    <property type="match status" value="1"/>
</dbReference>
<dbReference type="InterPro" id="IPR003439">
    <property type="entry name" value="ABC_transporter-like_ATP-bd"/>
</dbReference>
<dbReference type="SUPFAM" id="SSF52540">
    <property type="entry name" value="P-loop containing nucleoside triphosphate hydrolases"/>
    <property type="match status" value="1"/>
</dbReference>
<comment type="subcellular location">
    <subcellularLocation>
        <location evidence="1">Cell inner membrane</location>
        <topology evidence="1">Peripheral membrane protein</topology>
    </subcellularLocation>
</comment>
<evidence type="ECO:0000256" key="2">
    <source>
        <dbReference type="ARBA" id="ARBA00005417"/>
    </source>
</evidence>
<dbReference type="AlphaFoldDB" id="A0AAU7XFU8"/>